<feature type="transmembrane region" description="Helical" evidence="7">
    <location>
        <begin position="108"/>
        <end position="133"/>
    </location>
</feature>
<accession>A0ABN2XN91</accession>
<feature type="transmembrane region" description="Helical" evidence="7">
    <location>
        <begin position="12"/>
        <end position="34"/>
    </location>
</feature>
<keyword evidence="10" id="KW-1185">Reference proteome</keyword>
<evidence type="ECO:0000313" key="10">
    <source>
        <dbReference type="Proteomes" id="UP001500575"/>
    </source>
</evidence>
<dbReference type="EMBL" id="BAAAQQ010000002">
    <property type="protein sequence ID" value="GAA2114514.1"/>
    <property type="molecule type" value="Genomic_DNA"/>
</dbReference>
<dbReference type="SUPFAM" id="SSF161098">
    <property type="entry name" value="MetI-like"/>
    <property type="match status" value="1"/>
</dbReference>
<keyword evidence="6 7" id="KW-0472">Membrane</keyword>
<protein>
    <submittedName>
        <fullName evidence="9">ABC transporter permease</fullName>
    </submittedName>
</protein>
<evidence type="ECO:0000256" key="2">
    <source>
        <dbReference type="ARBA" id="ARBA00022448"/>
    </source>
</evidence>
<dbReference type="RefSeq" id="WP_344301827.1">
    <property type="nucleotide sequence ID" value="NZ_BAAAQQ010000002.1"/>
</dbReference>
<gene>
    <name evidence="9" type="ORF">GCM10009843_03060</name>
</gene>
<keyword evidence="2 7" id="KW-0813">Transport</keyword>
<evidence type="ECO:0000259" key="8">
    <source>
        <dbReference type="PROSITE" id="PS50928"/>
    </source>
</evidence>
<dbReference type="Gene3D" id="1.10.3720.10">
    <property type="entry name" value="MetI-like"/>
    <property type="match status" value="1"/>
</dbReference>
<evidence type="ECO:0000256" key="6">
    <source>
        <dbReference type="ARBA" id="ARBA00023136"/>
    </source>
</evidence>
<dbReference type="PROSITE" id="PS50928">
    <property type="entry name" value="ABC_TM1"/>
    <property type="match status" value="1"/>
</dbReference>
<feature type="transmembrane region" description="Helical" evidence="7">
    <location>
        <begin position="196"/>
        <end position="219"/>
    </location>
</feature>
<keyword evidence="4 7" id="KW-0812">Transmembrane</keyword>
<evidence type="ECO:0000256" key="3">
    <source>
        <dbReference type="ARBA" id="ARBA00022475"/>
    </source>
</evidence>
<dbReference type="Pfam" id="PF00528">
    <property type="entry name" value="BPD_transp_1"/>
    <property type="match status" value="1"/>
</dbReference>
<evidence type="ECO:0000256" key="4">
    <source>
        <dbReference type="ARBA" id="ARBA00022692"/>
    </source>
</evidence>
<feature type="transmembrane region" description="Helical" evidence="7">
    <location>
        <begin position="259"/>
        <end position="281"/>
    </location>
</feature>
<name>A0ABN2XN91_9ACTN</name>
<comment type="similarity">
    <text evidence="7">Belongs to the binding-protein-dependent transport system permease family.</text>
</comment>
<dbReference type="PANTHER" id="PTHR43163:SF7">
    <property type="entry name" value="DIPEPTIDE-TRANSPORT INTEGRAL MEMBRANE PROTEIN ABC TRANSPORTER DPPB-RELATED"/>
    <property type="match status" value="1"/>
</dbReference>
<dbReference type="CDD" id="cd06261">
    <property type="entry name" value="TM_PBP2"/>
    <property type="match status" value="1"/>
</dbReference>
<dbReference type="InterPro" id="IPR000515">
    <property type="entry name" value="MetI-like"/>
</dbReference>
<dbReference type="Proteomes" id="UP001500575">
    <property type="component" value="Unassembled WGS sequence"/>
</dbReference>
<proteinExistence type="inferred from homology"/>
<dbReference type="PANTHER" id="PTHR43163">
    <property type="entry name" value="DIPEPTIDE TRANSPORT SYSTEM PERMEASE PROTEIN DPPB-RELATED"/>
    <property type="match status" value="1"/>
</dbReference>
<reference evidence="9 10" key="1">
    <citation type="journal article" date="2019" name="Int. J. Syst. Evol. Microbiol.">
        <title>The Global Catalogue of Microorganisms (GCM) 10K type strain sequencing project: providing services to taxonomists for standard genome sequencing and annotation.</title>
        <authorList>
            <consortium name="The Broad Institute Genomics Platform"/>
            <consortium name="The Broad Institute Genome Sequencing Center for Infectious Disease"/>
            <person name="Wu L."/>
            <person name="Ma J."/>
        </authorList>
    </citation>
    <scope>NUCLEOTIDE SEQUENCE [LARGE SCALE GENOMIC DNA]</scope>
    <source>
        <strain evidence="9 10">JCM 16021</strain>
    </source>
</reference>
<evidence type="ECO:0000256" key="7">
    <source>
        <dbReference type="RuleBase" id="RU363032"/>
    </source>
</evidence>
<feature type="transmembrane region" description="Helical" evidence="7">
    <location>
        <begin position="301"/>
        <end position="327"/>
    </location>
</feature>
<evidence type="ECO:0000313" key="9">
    <source>
        <dbReference type="EMBL" id="GAA2114514.1"/>
    </source>
</evidence>
<comment type="caution">
    <text evidence="9">The sequence shown here is derived from an EMBL/GenBank/DDBJ whole genome shotgun (WGS) entry which is preliminary data.</text>
</comment>
<keyword evidence="5 7" id="KW-1133">Transmembrane helix</keyword>
<sequence>MGRYVARRLIQFIPVILGTLFLLHMLSTLTIQIVGDPVRALFGPNAPPQAVIEELQARYNLNDPCLDQTGNPCVGLFVDRIRQYATGDFGVNFRGRSVMEMFLERFPVTARLTVIALAFEIVIGISAGVMAGLKKDKLVDNLVRVTTVVLIAFPVFVFGSLALLLVGLKVGLPLRNSDWAPEWLGQMLNVGYDPDYPWLSLVLPGFVLGAFSLAAIARLTRTSLTENLRSDYVRTARAKGLTTTRIVGVHTLRNSLIPVITYIGIDIGFLLGGSLVTEGIFNIPGVGQLVFLAIQANDAPVIIGVVTILTVVFLISNLVVDILYAALDPRIRYD</sequence>
<evidence type="ECO:0000256" key="1">
    <source>
        <dbReference type="ARBA" id="ARBA00004651"/>
    </source>
</evidence>
<dbReference type="InterPro" id="IPR035906">
    <property type="entry name" value="MetI-like_sf"/>
</dbReference>
<feature type="domain" description="ABC transmembrane type-1" evidence="8">
    <location>
        <begin position="106"/>
        <end position="324"/>
    </location>
</feature>
<feature type="transmembrane region" description="Helical" evidence="7">
    <location>
        <begin position="145"/>
        <end position="168"/>
    </location>
</feature>
<keyword evidence="3" id="KW-1003">Cell membrane</keyword>
<evidence type="ECO:0000256" key="5">
    <source>
        <dbReference type="ARBA" id="ARBA00022989"/>
    </source>
</evidence>
<organism evidence="9 10">
    <name type="scientific">Nocardioides bigeumensis</name>
    <dbReference type="NCBI Taxonomy" id="433657"/>
    <lineage>
        <taxon>Bacteria</taxon>
        <taxon>Bacillati</taxon>
        <taxon>Actinomycetota</taxon>
        <taxon>Actinomycetes</taxon>
        <taxon>Propionibacteriales</taxon>
        <taxon>Nocardioidaceae</taxon>
        <taxon>Nocardioides</taxon>
    </lineage>
</organism>
<comment type="subcellular location">
    <subcellularLocation>
        <location evidence="1 7">Cell membrane</location>
        <topology evidence="1 7">Multi-pass membrane protein</topology>
    </subcellularLocation>
</comment>